<name>A0ABQ6LHV8_9RHOB</name>
<evidence type="ECO:0000256" key="1">
    <source>
        <dbReference type="SAM" id="SignalP"/>
    </source>
</evidence>
<feature type="signal peptide" evidence="1">
    <location>
        <begin position="1"/>
        <end position="24"/>
    </location>
</feature>
<comment type="caution">
    <text evidence="2">The sequence shown here is derived from an EMBL/GenBank/DDBJ whole genome shotgun (WGS) entry which is preliminary data.</text>
</comment>
<organism evidence="2 3">
    <name type="scientific">Paralimibaculum aggregatum</name>
    <dbReference type="NCBI Taxonomy" id="3036245"/>
    <lineage>
        <taxon>Bacteria</taxon>
        <taxon>Pseudomonadati</taxon>
        <taxon>Pseudomonadota</taxon>
        <taxon>Alphaproteobacteria</taxon>
        <taxon>Rhodobacterales</taxon>
        <taxon>Paracoccaceae</taxon>
        <taxon>Paralimibaculum</taxon>
    </lineage>
</organism>
<dbReference type="PANTHER" id="PTHR34408">
    <property type="entry name" value="FAMILY PROTEIN, PUTATIVE-RELATED"/>
    <property type="match status" value="1"/>
</dbReference>
<evidence type="ECO:0008006" key="4">
    <source>
        <dbReference type="Google" id="ProtNLM"/>
    </source>
</evidence>
<gene>
    <name evidence="2" type="ORF">LNKW23_17850</name>
</gene>
<reference evidence="2 3" key="1">
    <citation type="submission" date="2023-04" db="EMBL/GenBank/DDBJ databases">
        <title>Marinoamorphus aggregata gen. nov., sp. Nov., isolate from tissue of brittle star Ophioplocus japonicus.</title>
        <authorList>
            <person name="Kawano K."/>
            <person name="Sawayama S."/>
            <person name="Nakagawa S."/>
        </authorList>
    </citation>
    <scope>NUCLEOTIDE SEQUENCE [LARGE SCALE GENOMIC DNA]</scope>
    <source>
        <strain evidence="2 3">NKW23</strain>
    </source>
</reference>
<dbReference type="PANTHER" id="PTHR34408:SF1">
    <property type="entry name" value="GLYCOSYL HYDROLASE FAMILY 19 DOMAIN-CONTAINING PROTEIN HI_1415"/>
    <property type="match status" value="1"/>
</dbReference>
<dbReference type="Gene3D" id="1.10.530.10">
    <property type="match status" value="1"/>
</dbReference>
<keyword evidence="1" id="KW-0732">Signal</keyword>
<proteinExistence type="predicted"/>
<dbReference type="RefSeq" id="WP_285671356.1">
    <property type="nucleotide sequence ID" value="NZ_BSYI01000011.1"/>
</dbReference>
<accession>A0ABQ6LHV8</accession>
<evidence type="ECO:0000313" key="2">
    <source>
        <dbReference type="EMBL" id="GMG82572.1"/>
    </source>
</evidence>
<dbReference type="SUPFAM" id="SSF53955">
    <property type="entry name" value="Lysozyme-like"/>
    <property type="match status" value="1"/>
</dbReference>
<protein>
    <recommendedName>
        <fullName evidence="4">Chitinase</fullName>
    </recommendedName>
</protein>
<dbReference type="EMBL" id="BSYI01000011">
    <property type="protein sequence ID" value="GMG82572.1"/>
    <property type="molecule type" value="Genomic_DNA"/>
</dbReference>
<dbReference type="InterPro" id="IPR023346">
    <property type="entry name" value="Lysozyme-like_dom_sf"/>
</dbReference>
<keyword evidence="3" id="KW-1185">Reference proteome</keyword>
<sequence length="266" mass="28757">MRPITTAVLACSAAPRVSAPYAAAAPDALAGLDVSVLGHMIGQFAVETGGYQHFEERLGYSPSRLMDVFSAYRGDPEAAHAHAFKPELIANRAYANRNGNGPEASGDGYRYRGRGPGLTGRGNYRTVGEWVGLPLEDQPELASEPAPFWAIARAWFERTRVAGRTLEWWARMGQGDLITRGINGPAMLHAEERAAMTTRARRVLAGEPNVSDMQRALRHEFSPGPVDGIRGPRTIAAEEAAMERLDVEADGLFAAVLRRAAGLPHT</sequence>
<dbReference type="Proteomes" id="UP001239909">
    <property type="component" value="Unassembled WGS sequence"/>
</dbReference>
<feature type="chain" id="PRO_5046225792" description="Chitinase" evidence="1">
    <location>
        <begin position="25"/>
        <end position="266"/>
    </location>
</feature>
<dbReference type="InterPro" id="IPR052354">
    <property type="entry name" value="Cell_Wall_Dynamics_Protein"/>
</dbReference>
<evidence type="ECO:0000313" key="3">
    <source>
        <dbReference type="Proteomes" id="UP001239909"/>
    </source>
</evidence>